<gene>
    <name evidence="13" type="primary">Pisd-002</name>
</gene>
<reference evidence="13" key="1">
    <citation type="submission" date="2020-04" db="EMBL/GenBank/DDBJ databases">
        <authorList>
            <person name="Neveu A P."/>
        </authorList>
    </citation>
    <scope>NUCLEOTIDE SEQUENCE</scope>
    <source>
        <tissue evidence="13">Whole embryo</tissue>
    </source>
</reference>
<evidence type="ECO:0000256" key="4">
    <source>
        <dbReference type="ARBA" id="ARBA00022516"/>
    </source>
</evidence>
<keyword evidence="6" id="KW-0443">Lipid metabolism</keyword>
<keyword evidence="5" id="KW-0210">Decarboxylase</keyword>
<evidence type="ECO:0000256" key="8">
    <source>
        <dbReference type="ARBA" id="ARBA00023239"/>
    </source>
</evidence>
<comment type="cofactor">
    <cofactor evidence="1">
        <name>pyruvate</name>
        <dbReference type="ChEBI" id="CHEBI:15361"/>
    </cofactor>
</comment>
<comment type="pathway">
    <text evidence="11">Phospholipid metabolism; phosphatidylethanolamine biosynthesis.</text>
</comment>
<dbReference type="EC" id="4.1.1.65" evidence="3"/>
<dbReference type="UniPathway" id="UPA00558"/>
<keyword evidence="10" id="KW-0670">Pyruvate</keyword>
<evidence type="ECO:0000256" key="10">
    <source>
        <dbReference type="ARBA" id="ARBA00023317"/>
    </source>
</evidence>
<evidence type="ECO:0000256" key="2">
    <source>
        <dbReference type="ARBA" id="ARBA00005189"/>
    </source>
</evidence>
<proteinExistence type="evidence at transcript level"/>
<dbReference type="Pfam" id="PF02666">
    <property type="entry name" value="PS_Dcarbxylase"/>
    <property type="match status" value="1"/>
</dbReference>
<keyword evidence="9" id="KW-1208">Phospholipid metabolism</keyword>
<evidence type="ECO:0000256" key="1">
    <source>
        <dbReference type="ARBA" id="ARBA00001928"/>
    </source>
</evidence>
<evidence type="ECO:0000256" key="11">
    <source>
        <dbReference type="ARBA" id="ARBA00024326"/>
    </source>
</evidence>
<comment type="pathway">
    <text evidence="2">Lipid metabolism.</text>
</comment>
<dbReference type="NCBIfam" id="TIGR00163">
    <property type="entry name" value="PS_decarb"/>
    <property type="match status" value="1"/>
</dbReference>
<dbReference type="AlphaFoldDB" id="A0A6F9DPH7"/>
<evidence type="ECO:0000256" key="12">
    <source>
        <dbReference type="ARBA" id="ARBA00045136"/>
    </source>
</evidence>
<evidence type="ECO:0000256" key="3">
    <source>
        <dbReference type="ARBA" id="ARBA00012243"/>
    </source>
</evidence>
<comment type="function">
    <text evidence="12">Catalyzes the formation of phosphatidylethanolamine (PtdEtn) from phosphatidylserine (PtdSer). Plays a central role in phospholipid metabolism and in the interorganelle trafficking of phosphatidylserine. May be involved in lipid droplet biogenesis at the endoplasmic reticulum membrane.</text>
</comment>
<evidence type="ECO:0000256" key="6">
    <source>
        <dbReference type="ARBA" id="ARBA00023098"/>
    </source>
</evidence>
<name>A0A6F9DPH7_9ASCI</name>
<keyword evidence="8" id="KW-0456">Lyase</keyword>
<evidence type="ECO:0000313" key="13">
    <source>
        <dbReference type="EMBL" id="CAB3264898.1"/>
    </source>
</evidence>
<dbReference type="PANTHER" id="PTHR10067">
    <property type="entry name" value="PHOSPHATIDYLSERINE DECARBOXYLASE"/>
    <property type="match status" value="1"/>
</dbReference>
<evidence type="ECO:0000256" key="5">
    <source>
        <dbReference type="ARBA" id="ARBA00022793"/>
    </source>
</evidence>
<protein>
    <recommendedName>
        <fullName evidence="3">phosphatidylserine decarboxylase</fullName>
        <ecNumber evidence="3">4.1.1.65</ecNumber>
    </recommendedName>
</protein>
<dbReference type="PANTHER" id="PTHR10067:SF6">
    <property type="entry name" value="PHOSPHATIDYLSERINE DECARBOXYLASE PROENZYME, MITOCHONDRIAL"/>
    <property type="match status" value="1"/>
</dbReference>
<dbReference type="GO" id="GO:0005739">
    <property type="term" value="C:mitochondrion"/>
    <property type="evidence" value="ECO:0007669"/>
    <property type="project" value="TreeGrafter"/>
</dbReference>
<dbReference type="GO" id="GO:0004609">
    <property type="term" value="F:phosphatidylserine decarboxylase activity"/>
    <property type="evidence" value="ECO:0007669"/>
    <property type="project" value="UniProtKB-EC"/>
</dbReference>
<evidence type="ECO:0000256" key="7">
    <source>
        <dbReference type="ARBA" id="ARBA00023209"/>
    </source>
</evidence>
<keyword evidence="7" id="KW-0594">Phospholipid biosynthesis</keyword>
<keyword evidence="4" id="KW-0444">Lipid biosynthesis</keyword>
<dbReference type="InterPro" id="IPR003817">
    <property type="entry name" value="PS_Dcarbxylase"/>
</dbReference>
<organism evidence="13">
    <name type="scientific">Phallusia mammillata</name>
    <dbReference type="NCBI Taxonomy" id="59560"/>
    <lineage>
        <taxon>Eukaryota</taxon>
        <taxon>Metazoa</taxon>
        <taxon>Chordata</taxon>
        <taxon>Tunicata</taxon>
        <taxon>Ascidiacea</taxon>
        <taxon>Phlebobranchia</taxon>
        <taxon>Ascidiidae</taxon>
        <taxon>Phallusia</taxon>
    </lineage>
</organism>
<sequence length="447" mass="51297">MRVFFALFTYFLPVDIRPAKWLHDLSAPSHAENTKSRKEKQRSQKSEFTQCIKKKHLRSILHLWDTNPNSNALATEIKLTKKCWPALWPRGAIMTSISGAAAFSLTSRSFTASDSYTWYCLLVVASFFMWIRLKKCTQNTLICIMDNFQIKFLQSMPYRIISRGFGQLGDINIWPFFRPHLYKFFVCIWKIDMKEAVDEDLENYRTVNDLFRRPIKRQLRPIHSTADVVSPVDGKVMQSGEASQGVVEQVKGMTYSLKNFLGPLKEQDGTDNLPLHKYARSLMHNPRKNSLFCCVIYLAPGNYHRFHSPAEWRMEHRRHFVGDLLSVNPRIACIMPGLLVINERVVLTGKWKYGFFSMTAVGATSVGSIVIYDDKALQTNKANVERGTYFDHKYENGGVLFSRGDSVGEFRLGSTVVLVFEAPKKFNLKLREGQSVKYGQAVSFPVQ</sequence>
<evidence type="ECO:0000256" key="9">
    <source>
        <dbReference type="ARBA" id="ARBA00023264"/>
    </source>
</evidence>
<dbReference type="GO" id="GO:0006646">
    <property type="term" value="P:phosphatidylethanolamine biosynthetic process"/>
    <property type="evidence" value="ECO:0007669"/>
    <property type="project" value="UniProtKB-UniPathway"/>
</dbReference>
<dbReference type="InterPro" id="IPR033177">
    <property type="entry name" value="PSD-B"/>
</dbReference>
<dbReference type="EMBL" id="LR789036">
    <property type="protein sequence ID" value="CAB3264898.1"/>
    <property type="molecule type" value="mRNA"/>
</dbReference>
<accession>A0A6F9DPH7</accession>